<evidence type="ECO:0000313" key="7">
    <source>
        <dbReference type="EMBL" id="MPM61267.1"/>
    </source>
</evidence>
<evidence type="ECO:0000259" key="6">
    <source>
        <dbReference type="PROSITE" id="PS50110"/>
    </source>
</evidence>
<dbReference type="Gene3D" id="1.10.10.60">
    <property type="entry name" value="Homeodomain-like"/>
    <property type="match status" value="1"/>
</dbReference>
<dbReference type="PROSITE" id="PS01124">
    <property type="entry name" value="HTH_ARAC_FAMILY_2"/>
    <property type="match status" value="1"/>
</dbReference>
<evidence type="ECO:0000256" key="2">
    <source>
        <dbReference type="ARBA" id="ARBA00023015"/>
    </source>
</evidence>
<dbReference type="GO" id="GO:0000155">
    <property type="term" value="F:phosphorelay sensor kinase activity"/>
    <property type="evidence" value="ECO:0007669"/>
    <property type="project" value="TreeGrafter"/>
</dbReference>
<dbReference type="GO" id="GO:0043565">
    <property type="term" value="F:sequence-specific DNA binding"/>
    <property type="evidence" value="ECO:0007669"/>
    <property type="project" value="InterPro"/>
</dbReference>
<sequence>MAIVKELALLHNGDAFAENNENGGCTFTVWLSEGKTISDSEHPRTSIPPIIPKKEISVEEISTDEEKPLILVVEDQRELRKFVVENLGNSFRFLEAENGRQGTELALEHLPDVVISDVMMPEMDGFQLCESLKENDITSHIPIILLTAKSDQNDKIEGLQTGADDYLTKPFSISELALRVQNRINLQKKLQRKFVGNAIPVHEDAPELNQRDRNFLEKLNKIVLDHTGKEFSVTDLASEIGLSSSQLTRKLKTISGQTPANFIKNIQMELALQMLKNGDSVSETAWNIGYGEPAYFTKVFKKHFGFLPSEKEKLKGHKIHYSK</sequence>
<dbReference type="SMART" id="SM00448">
    <property type="entry name" value="REC"/>
    <property type="match status" value="1"/>
</dbReference>
<evidence type="ECO:0000256" key="1">
    <source>
        <dbReference type="ARBA" id="ARBA00022553"/>
    </source>
</evidence>
<dbReference type="InterPro" id="IPR001789">
    <property type="entry name" value="Sig_transdc_resp-reg_receiver"/>
</dbReference>
<name>A0A645B789_9ZZZZ</name>
<gene>
    <name evidence="7" type="primary">rcsC_198</name>
    <name evidence="7" type="ORF">SDC9_108125</name>
</gene>
<dbReference type="InterPro" id="IPR011006">
    <property type="entry name" value="CheY-like_superfamily"/>
</dbReference>
<dbReference type="Gene3D" id="3.40.50.2300">
    <property type="match status" value="1"/>
</dbReference>
<evidence type="ECO:0000256" key="4">
    <source>
        <dbReference type="ARBA" id="ARBA00023163"/>
    </source>
</evidence>
<organism evidence="7">
    <name type="scientific">bioreactor metagenome</name>
    <dbReference type="NCBI Taxonomy" id="1076179"/>
    <lineage>
        <taxon>unclassified sequences</taxon>
        <taxon>metagenomes</taxon>
        <taxon>ecological metagenomes</taxon>
    </lineage>
</organism>
<dbReference type="EMBL" id="VSSQ01018247">
    <property type="protein sequence ID" value="MPM61267.1"/>
    <property type="molecule type" value="Genomic_DNA"/>
</dbReference>
<proteinExistence type="predicted"/>
<feature type="domain" description="HTH araC/xylS-type" evidence="5">
    <location>
        <begin position="217"/>
        <end position="314"/>
    </location>
</feature>
<keyword evidence="1" id="KW-0597">Phosphoprotein</keyword>
<dbReference type="CDD" id="cd17574">
    <property type="entry name" value="REC_OmpR"/>
    <property type="match status" value="1"/>
</dbReference>
<evidence type="ECO:0000259" key="5">
    <source>
        <dbReference type="PROSITE" id="PS01124"/>
    </source>
</evidence>
<dbReference type="SMART" id="SM00342">
    <property type="entry name" value="HTH_ARAC"/>
    <property type="match status" value="1"/>
</dbReference>
<dbReference type="InterPro" id="IPR018062">
    <property type="entry name" value="HTH_AraC-typ_CS"/>
</dbReference>
<keyword evidence="7" id="KW-0418">Kinase</keyword>
<keyword evidence="3" id="KW-0238">DNA-binding</keyword>
<reference evidence="7" key="1">
    <citation type="submission" date="2019-08" db="EMBL/GenBank/DDBJ databases">
        <authorList>
            <person name="Kucharzyk K."/>
            <person name="Murdoch R.W."/>
            <person name="Higgins S."/>
            <person name="Loffler F."/>
        </authorList>
    </citation>
    <scope>NUCLEOTIDE SEQUENCE</scope>
</reference>
<keyword evidence="2" id="KW-0805">Transcription regulation</keyword>
<evidence type="ECO:0000256" key="3">
    <source>
        <dbReference type="ARBA" id="ARBA00023125"/>
    </source>
</evidence>
<feature type="domain" description="Response regulatory" evidence="6">
    <location>
        <begin position="69"/>
        <end position="184"/>
    </location>
</feature>
<dbReference type="Pfam" id="PF12833">
    <property type="entry name" value="HTH_18"/>
    <property type="match status" value="1"/>
</dbReference>
<dbReference type="GO" id="GO:0003700">
    <property type="term" value="F:DNA-binding transcription factor activity"/>
    <property type="evidence" value="ECO:0007669"/>
    <property type="project" value="InterPro"/>
</dbReference>
<dbReference type="Pfam" id="PF00072">
    <property type="entry name" value="Response_reg"/>
    <property type="match status" value="1"/>
</dbReference>
<dbReference type="PANTHER" id="PTHR43547:SF2">
    <property type="entry name" value="HYBRID SIGNAL TRANSDUCTION HISTIDINE KINASE C"/>
    <property type="match status" value="1"/>
</dbReference>
<dbReference type="PANTHER" id="PTHR43547">
    <property type="entry name" value="TWO-COMPONENT HISTIDINE KINASE"/>
    <property type="match status" value="1"/>
</dbReference>
<dbReference type="PROSITE" id="PS00041">
    <property type="entry name" value="HTH_ARAC_FAMILY_1"/>
    <property type="match status" value="1"/>
</dbReference>
<accession>A0A645B789</accession>
<comment type="caution">
    <text evidence="7">The sequence shown here is derived from an EMBL/GenBank/DDBJ whole genome shotgun (WGS) entry which is preliminary data.</text>
</comment>
<dbReference type="PROSITE" id="PS50110">
    <property type="entry name" value="RESPONSE_REGULATORY"/>
    <property type="match status" value="1"/>
</dbReference>
<dbReference type="InterPro" id="IPR018060">
    <property type="entry name" value="HTH_AraC"/>
</dbReference>
<dbReference type="InterPro" id="IPR009057">
    <property type="entry name" value="Homeodomain-like_sf"/>
</dbReference>
<dbReference type="AlphaFoldDB" id="A0A645B789"/>
<dbReference type="SUPFAM" id="SSF46689">
    <property type="entry name" value="Homeodomain-like"/>
    <property type="match status" value="1"/>
</dbReference>
<keyword evidence="7" id="KW-0808">Transferase</keyword>
<dbReference type="SUPFAM" id="SSF52172">
    <property type="entry name" value="CheY-like"/>
    <property type="match status" value="1"/>
</dbReference>
<keyword evidence="4" id="KW-0804">Transcription</keyword>
<protein>
    <submittedName>
        <fullName evidence="7">Sensor histidine kinase RcsC</fullName>
        <ecNumber evidence="7">2.7.13.3</ecNumber>
    </submittedName>
</protein>
<dbReference type="EC" id="2.7.13.3" evidence="7"/>